<dbReference type="EMBL" id="CP058998">
    <property type="protein sequence ID" value="QLJ52784.1"/>
    <property type="molecule type" value="Genomic_DNA"/>
</dbReference>
<dbReference type="GO" id="GO:0032259">
    <property type="term" value="P:methylation"/>
    <property type="evidence" value="ECO:0007669"/>
    <property type="project" value="UniProtKB-KW"/>
</dbReference>
<dbReference type="GO" id="GO:0004810">
    <property type="term" value="F:CCA tRNA nucleotidyltransferase activity"/>
    <property type="evidence" value="ECO:0007669"/>
    <property type="project" value="InterPro"/>
</dbReference>
<name>A0A7D6BUX1_FERL1</name>
<keyword evidence="2" id="KW-0067">ATP-binding</keyword>
<feature type="domain" description="Thil AANH" evidence="3">
    <location>
        <begin position="13"/>
        <end position="154"/>
    </location>
</feature>
<keyword evidence="1" id="KW-0547">Nucleotide-binding</keyword>
<dbReference type="GO" id="GO:0005524">
    <property type="term" value="F:ATP binding"/>
    <property type="evidence" value="ECO:0007669"/>
    <property type="project" value="UniProtKB-KW"/>
</dbReference>
<proteinExistence type="predicted"/>
<dbReference type="EC" id="2.1.1.61" evidence="5"/>
<dbReference type="Proteomes" id="UP000510821">
    <property type="component" value="Chromosome"/>
</dbReference>
<dbReference type="Pfam" id="PF18297">
    <property type="entry name" value="NFACT-R_2"/>
    <property type="match status" value="1"/>
</dbReference>
<evidence type="ECO:0000259" key="4">
    <source>
        <dbReference type="Pfam" id="PF18297"/>
    </source>
</evidence>
<dbReference type="PANTHER" id="PTHR11933:SF6">
    <property type="entry name" value="THIL AANH DOMAIN-CONTAINING PROTEIN"/>
    <property type="match status" value="1"/>
</dbReference>
<dbReference type="Gene3D" id="3.40.50.620">
    <property type="entry name" value="HUPs"/>
    <property type="match status" value="1"/>
</dbReference>
<dbReference type="InterPro" id="IPR059101">
    <property type="entry name" value="NFACT-R_2"/>
</dbReference>
<sequence length="337" mass="38042">MAKIQRTPSEKIRAVALLSGGLDSTLAVKLILDQGIDVTALKFTSPFCMCDQKGRCYALEVSKKFKIPLKVMKKGNEYLGIVRKPKFGYGSGMNPCIDCRIYTLKKAKAYSKKIGARFILTGEVLNQRPMSQHMRALKLIEKEAGLEGKLLRPLSAKLLPRTEAERRGWVDREKLLAIEGRTRKPQIALAEKFCVTDYPSSGGGCLLTSKEFANKVRDLFKHKKKVTMEDMQLLKVGRHFRFGENKIIVGRNEVENRILLKSKNKSDYVFDVPNFGSPITILQNKKIEKAIKLAARLTAAYSDAKKDNVMVKYGPLKPSRKIVVKPISREQIDKLRV</sequence>
<keyword evidence="5" id="KW-0808">Transferase</keyword>
<evidence type="ECO:0000313" key="5">
    <source>
        <dbReference type="EMBL" id="QLJ52784.1"/>
    </source>
</evidence>
<dbReference type="Pfam" id="PF02568">
    <property type="entry name" value="ThiI"/>
    <property type="match status" value="1"/>
</dbReference>
<protein>
    <submittedName>
        <fullName evidence="5">tRNA (5-methylaminomethyl-2-thiouridylate)-methyltransferase</fullName>
        <ecNumber evidence="5">2.1.1.61</ecNumber>
    </submittedName>
</protein>
<organism evidence="5 6">
    <name type="scientific">Fermentimicrarchaeum limneticum</name>
    <dbReference type="NCBI Taxonomy" id="2795018"/>
    <lineage>
        <taxon>Archaea</taxon>
        <taxon>Candidatus Micrarchaeota</taxon>
        <taxon>Candidatus Fermentimicrarchaeales</taxon>
        <taxon>Candidatus Fermentimicrarchaeaceae</taxon>
        <taxon>Candidatus Fermentimicrarchaeum</taxon>
    </lineage>
</organism>
<evidence type="ECO:0000256" key="1">
    <source>
        <dbReference type="ARBA" id="ARBA00022741"/>
    </source>
</evidence>
<dbReference type="SUPFAM" id="SSF52402">
    <property type="entry name" value="Adenine nucleotide alpha hydrolases-like"/>
    <property type="match status" value="1"/>
</dbReference>
<feature type="domain" description="NFACT protein RNA binding" evidence="4">
    <location>
        <begin position="237"/>
        <end position="334"/>
    </location>
</feature>
<reference evidence="6" key="1">
    <citation type="submission" date="2020-07" db="EMBL/GenBank/DDBJ databases">
        <title>Metabolic diversity and evolutionary history of the archaeal phylum ###Micrarchaeota### uncovered from a freshwater lake metagenome.</title>
        <authorList>
            <person name="Kadnikov V.V."/>
            <person name="Savvichev A.S."/>
            <person name="Mardanov A.V."/>
            <person name="Beletsky A.V."/>
            <person name="Chupakov A.V."/>
            <person name="Kokryatskaya N.M."/>
            <person name="Pimenov N.V."/>
            <person name="Ravin N.V."/>
        </authorList>
    </citation>
    <scope>NUCLEOTIDE SEQUENCE [LARGE SCALE GENOMIC DNA]</scope>
</reference>
<evidence type="ECO:0000313" key="6">
    <source>
        <dbReference type="Proteomes" id="UP000510821"/>
    </source>
</evidence>
<dbReference type="PANTHER" id="PTHR11933">
    <property type="entry name" value="TRNA 5-METHYLAMINOMETHYL-2-THIOURIDYLATE -METHYLTRANSFERASE"/>
    <property type="match status" value="1"/>
</dbReference>
<dbReference type="GO" id="GO:0004808">
    <property type="term" value="F:tRNA (5-methylaminomethyl-2-thiouridylate)(34)-methyltransferase activity"/>
    <property type="evidence" value="ECO:0007669"/>
    <property type="project" value="UniProtKB-EC"/>
</dbReference>
<evidence type="ECO:0000256" key="2">
    <source>
        <dbReference type="ARBA" id="ARBA00022840"/>
    </source>
</evidence>
<dbReference type="InterPro" id="IPR020536">
    <property type="entry name" value="ThiI_AANH"/>
</dbReference>
<keyword evidence="5" id="KW-0489">Methyltransferase</keyword>
<evidence type="ECO:0000259" key="3">
    <source>
        <dbReference type="Pfam" id="PF02568"/>
    </source>
</evidence>
<dbReference type="AlphaFoldDB" id="A0A7D6BUX1"/>
<gene>
    <name evidence="5" type="ORF">Sv326_0609</name>
</gene>
<dbReference type="InterPro" id="IPR014729">
    <property type="entry name" value="Rossmann-like_a/b/a_fold"/>
</dbReference>
<dbReference type="KEGG" id="flt:Sv326_0609"/>
<accession>A0A7D6BUX1</accession>